<feature type="region of interest" description="Disordered" evidence="2">
    <location>
        <begin position="41"/>
        <end position="142"/>
    </location>
</feature>
<name>A0AA88UHX0_9ASTE</name>
<dbReference type="InterPro" id="IPR007573">
    <property type="entry name" value="QWRF"/>
</dbReference>
<dbReference type="Proteomes" id="UP001187471">
    <property type="component" value="Unassembled WGS sequence"/>
</dbReference>
<dbReference type="AlphaFoldDB" id="A0AA88UHX0"/>
<keyword evidence="4" id="KW-1185">Reference proteome</keyword>
<dbReference type="EMBL" id="JAVXUO010002150">
    <property type="protein sequence ID" value="KAK2975812.1"/>
    <property type="molecule type" value="Genomic_DNA"/>
</dbReference>
<dbReference type="Pfam" id="PF04484">
    <property type="entry name" value="QWRF"/>
    <property type="match status" value="1"/>
</dbReference>
<comment type="similarity">
    <text evidence="1">Belongs to the QWRF family.</text>
</comment>
<evidence type="ECO:0000256" key="1">
    <source>
        <dbReference type="ARBA" id="ARBA00010016"/>
    </source>
</evidence>
<evidence type="ECO:0000313" key="4">
    <source>
        <dbReference type="Proteomes" id="UP001187471"/>
    </source>
</evidence>
<accession>A0AA88UHX0</accession>
<dbReference type="GO" id="GO:0005880">
    <property type="term" value="C:nuclear microtubule"/>
    <property type="evidence" value="ECO:0007669"/>
    <property type="project" value="TreeGrafter"/>
</dbReference>
<evidence type="ECO:0000256" key="2">
    <source>
        <dbReference type="SAM" id="MobiDB-lite"/>
    </source>
</evidence>
<proteinExistence type="inferred from homology"/>
<dbReference type="PANTHER" id="PTHR31807:SF27">
    <property type="entry name" value="QWRF MOTIF-CONTAINING PROTEIN 7"/>
    <property type="match status" value="1"/>
</dbReference>
<feature type="compositionally biased region" description="Basic residues" evidence="2">
    <location>
        <begin position="1"/>
        <end position="11"/>
    </location>
</feature>
<gene>
    <name evidence="3" type="ORF">RJ640_022829</name>
</gene>
<sequence length="360" mass="40666">MDSTQRHRHQAAGKPSLPHLLRSKSGTPAISLPEIHAFTLNSDQRFVHRSKSTTKSRTTPDKDKPTIFTKKKPQNNGDGFVRFLQRSTQRSTTSTNANAEKRIRLAPTSPSAWAMSPGRRPPSPVPKAPSSKKESAGGGGGGVNGVLKYFRQKKVSPIQEVDYHRFRLMHNRLLQWRFVNARSEAIPATRKIVVENKLINAWVRIFMLRNSIVEKKIQMQRLKQEIKLRHIISSQVCLLKEWARLESRNCEAVGRLLTKLSTMSIRLPLAHGAKADLVLVYDAMSAATGVADNVEAIIMKFQSPVEKTCYMLTELKIIAKQQRECSEELEKWVEFIASLKAIESSLRANLIQLNDHSCRT</sequence>
<protein>
    <recommendedName>
        <fullName evidence="5">QWRF motif-containing protein 7</fullName>
    </recommendedName>
</protein>
<dbReference type="GO" id="GO:0051225">
    <property type="term" value="P:spindle assembly"/>
    <property type="evidence" value="ECO:0007669"/>
    <property type="project" value="TreeGrafter"/>
</dbReference>
<dbReference type="GO" id="GO:0008017">
    <property type="term" value="F:microtubule binding"/>
    <property type="evidence" value="ECO:0007669"/>
    <property type="project" value="TreeGrafter"/>
</dbReference>
<reference evidence="3" key="1">
    <citation type="submission" date="2022-12" db="EMBL/GenBank/DDBJ databases">
        <title>Draft genome assemblies for two species of Escallonia (Escalloniales).</title>
        <authorList>
            <person name="Chanderbali A."/>
            <person name="Dervinis C."/>
            <person name="Anghel I."/>
            <person name="Soltis D."/>
            <person name="Soltis P."/>
            <person name="Zapata F."/>
        </authorList>
    </citation>
    <scope>NUCLEOTIDE SEQUENCE</scope>
    <source>
        <strain evidence="3">UCBG92.1500</strain>
        <tissue evidence="3">Leaf</tissue>
    </source>
</reference>
<evidence type="ECO:0008006" key="5">
    <source>
        <dbReference type="Google" id="ProtNLM"/>
    </source>
</evidence>
<dbReference type="PANTHER" id="PTHR31807">
    <property type="entry name" value="AUGMIN FAMILY MEMBER"/>
    <property type="match status" value="1"/>
</dbReference>
<feature type="region of interest" description="Disordered" evidence="2">
    <location>
        <begin position="1"/>
        <end position="28"/>
    </location>
</feature>
<dbReference type="GO" id="GO:0005737">
    <property type="term" value="C:cytoplasm"/>
    <property type="evidence" value="ECO:0007669"/>
    <property type="project" value="TreeGrafter"/>
</dbReference>
<comment type="caution">
    <text evidence="3">The sequence shown here is derived from an EMBL/GenBank/DDBJ whole genome shotgun (WGS) entry which is preliminary data.</text>
</comment>
<organism evidence="3 4">
    <name type="scientific">Escallonia rubra</name>
    <dbReference type="NCBI Taxonomy" id="112253"/>
    <lineage>
        <taxon>Eukaryota</taxon>
        <taxon>Viridiplantae</taxon>
        <taxon>Streptophyta</taxon>
        <taxon>Embryophyta</taxon>
        <taxon>Tracheophyta</taxon>
        <taxon>Spermatophyta</taxon>
        <taxon>Magnoliopsida</taxon>
        <taxon>eudicotyledons</taxon>
        <taxon>Gunneridae</taxon>
        <taxon>Pentapetalae</taxon>
        <taxon>asterids</taxon>
        <taxon>campanulids</taxon>
        <taxon>Escalloniales</taxon>
        <taxon>Escalloniaceae</taxon>
        <taxon>Escallonia</taxon>
    </lineage>
</organism>
<evidence type="ECO:0000313" key="3">
    <source>
        <dbReference type="EMBL" id="KAK2975812.1"/>
    </source>
</evidence>
<feature type="compositionally biased region" description="Low complexity" evidence="2">
    <location>
        <begin position="85"/>
        <end position="95"/>
    </location>
</feature>